<dbReference type="Pfam" id="PF00650">
    <property type="entry name" value="CRAL_TRIO"/>
    <property type="match status" value="1"/>
</dbReference>
<dbReference type="InterPro" id="IPR001251">
    <property type="entry name" value="CRAL-TRIO_dom"/>
</dbReference>
<evidence type="ECO:0000256" key="7">
    <source>
        <dbReference type="ARBA" id="ARBA00022617"/>
    </source>
</evidence>
<evidence type="ECO:0000256" key="8">
    <source>
        <dbReference type="ARBA" id="ARBA00022723"/>
    </source>
</evidence>
<evidence type="ECO:0000256" key="13">
    <source>
        <dbReference type="ARBA" id="ARBA00023136"/>
    </source>
</evidence>
<evidence type="ECO:0000313" key="20">
    <source>
        <dbReference type="Proteomes" id="UP000095009"/>
    </source>
</evidence>
<dbReference type="GO" id="GO:0005886">
    <property type="term" value="C:plasma membrane"/>
    <property type="evidence" value="ECO:0007669"/>
    <property type="project" value="TreeGrafter"/>
</dbReference>
<keyword evidence="13 16" id="KW-0472">Membrane</keyword>
<dbReference type="GO" id="GO:0005829">
    <property type="term" value="C:cytosol"/>
    <property type="evidence" value="ECO:0007669"/>
    <property type="project" value="TreeGrafter"/>
</dbReference>
<evidence type="ECO:0000256" key="16">
    <source>
        <dbReference type="RuleBase" id="RU367059"/>
    </source>
</evidence>
<keyword evidence="5 16" id="KW-0813">Transport</keyword>
<dbReference type="EMBL" id="KV454410">
    <property type="protein sequence ID" value="ODQ65452.1"/>
    <property type="molecule type" value="Genomic_DNA"/>
</dbReference>
<keyword evidence="20" id="KW-1185">Reference proteome</keyword>
<dbReference type="SMART" id="SM00516">
    <property type="entry name" value="SEC14"/>
    <property type="match status" value="1"/>
</dbReference>
<keyword evidence="11" id="KW-0408">Iron</keyword>
<dbReference type="AlphaFoldDB" id="A0A1E3PKH5"/>
<evidence type="ECO:0000256" key="6">
    <source>
        <dbReference type="ARBA" id="ARBA00022490"/>
    </source>
</evidence>
<evidence type="ECO:0000256" key="5">
    <source>
        <dbReference type="ARBA" id="ARBA00022448"/>
    </source>
</evidence>
<dbReference type="InterPro" id="IPR036865">
    <property type="entry name" value="CRAL-TRIO_dom_sf"/>
</dbReference>
<keyword evidence="7" id="KW-0349">Heme</keyword>
<dbReference type="GO" id="GO:0046872">
    <property type="term" value="F:metal ion binding"/>
    <property type="evidence" value="ECO:0007669"/>
    <property type="project" value="UniProtKB-KW"/>
</dbReference>
<dbReference type="GO" id="GO:0005789">
    <property type="term" value="C:endoplasmic reticulum membrane"/>
    <property type="evidence" value="ECO:0007669"/>
    <property type="project" value="UniProtKB-SubCell"/>
</dbReference>
<dbReference type="GO" id="GO:0017157">
    <property type="term" value="P:regulation of exocytosis"/>
    <property type="evidence" value="ECO:0007669"/>
    <property type="project" value="TreeGrafter"/>
</dbReference>
<feature type="region of interest" description="Disordered" evidence="17">
    <location>
        <begin position="296"/>
        <end position="337"/>
    </location>
</feature>
<evidence type="ECO:0000256" key="4">
    <source>
        <dbReference type="ARBA" id="ARBA00018320"/>
    </source>
</evidence>
<dbReference type="PANTHER" id="PTHR47669:SF1">
    <property type="entry name" value="PHOSPHATIDYLINOSITOL TRANSFER PROTEIN SFH5"/>
    <property type="match status" value="1"/>
</dbReference>
<dbReference type="SUPFAM" id="SSF52087">
    <property type="entry name" value="CRAL/TRIO domain"/>
    <property type="match status" value="1"/>
</dbReference>
<sequence>MVRLLSHLGYLNTEERSSFEQLVKALPSIIAEAEYSEVYGHPLDGETRINESKDEDVLSPEITKELLIRDRLLLKFLKANLFSFEESKKQLTETLIWRKEFKPLSAAIEETHAADLDKLGIITTFKDPQFNNQERVVTWNLYGAVKNRQELFSRLDQFLRWRVSLMERGLALLKFDYADETEKDLAYMTQLHDYNNVSFLRLDAATKAASKSTIEMFQKYYPEILDKKYFVNVPILMGWIFSVVKVFLAPETVAKFNVLSWGSEVANSLGDWVPEVYGGKETRSLQELNHAEIINPPAWSSVKSSKEKVQEKTETEQKPQPHPTEITPTEAVQTIKN</sequence>
<evidence type="ECO:0000259" key="18">
    <source>
        <dbReference type="PROSITE" id="PS50191"/>
    </source>
</evidence>
<evidence type="ECO:0000256" key="10">
    <source>
        <dbReference type="ARBA" id="ARBA00022848"/>
    </source>
</evidence>
<accession>A0A1E3PKH5</accession>
<evidence type="ECO:0000256" key="15">
    <source>
        <dbReference type="ARBA" id="ARBA00024180"/>
    </source>
</evidence>
<dbReference type="PROSITE" id="PS50191">
    <property type="entry name" value="CRAL_TRIO"/>
    <property type="match status" value="1"/>
</dbReference>
<evidence type="ECO:0000256" key="14">
    <source>
        <dbReference type="ARBA" id="ARBA00024146"/>
    </source>
</evidence>
<dbReference type="Proteomes" id="UP000095009">
    <property type="component" value="Unassembled WGS sequence"/>
</dbReference>
<dbReference type="STRING" id="857566.A0A1E3PKH5"/>
<keyword evidence="12 16" id="KW-0445">Lipid transport</keyword>
<keyword evidence="6 16" id="KW-0963">Cytoplasm</keyword>
<reference evidence="19 20" key="1">
    <citation type="journal article" date="2016" name="Proc. Natl. Acad. Sci. U.S.A.">
        <title>Comparative genomics of biotechnologically important yeasts.</title>
        <authorList>
            <person name="Riley R."/>
            <person name="Haridas S."/>
            <person name="Wolfe K.H."/>
            <person name="Lopes M.R."/>
            <person name="Hittinger C.T."/>
            <person name="Goeker M."/>
            <person name="Salamov A.A."/>
            <person name="Wisecaver J.H."/>
            <person name="Long T.M."/>
            <person name="Calvey C.H."/>
            <person name="Aerts A.L."/>
            <person name="Barry K.W."/>
            <person name="Choi C."/>
            <person name="Clum A."/>
            <person name="Coughlan A.Y."/>
            <person name="Deshpande S."/>
            <person name="Douglass A.P."/>
            <person name="Hanson S.J."/>
            <person name="Klenk H.-P."/>
            <person name="LaButti K.M."/>
            <person name="Lapidus A."/>
            <person name="Lindquist E.A."/>
            <person name="Lipzen A.M."/>
            <person name="Meier-Kolthoff J.P."/>
            <person name="Ohm R.A."/>
            <person name="Otillar R.P."/>
            <person name="Pangilinan J.L."/>
            <person name="Peng Y."/>
            <person name="Rokas A."/>
            <person name="Rosa C.A."/>
            <person name="Scheuner C."/>
            <person name="Sibirny A.A."/>
            <person name="Slot J.C."/>
            <person name="Stielow J.B."/>
            <person name="Sun H."/>
            <person name="Kurtzman C.P."/>
            <person name="Blackwell M."/>
            <person name="Grigoriev I.V."/>
            <person name="Jeffries T.W."/>
        </authorList>
    </citation>
    <scope>NUCLEOTIDE SEQUENCE [LARGE SCALE GENOMIC DNA]</scope>
    <source>
        <strain evidence="19 20">DSM 6958</strain>
    </source>
</reference>
<dbReference type="CDD" id="cd00170">
    <property type="entry name" value="SEC14"/>
    <property type="match status" value="1"/>
</dbReference>
<proteinExistence type="inferred from homology"/>
<comment type="cofactor">
    <cofactor evidence="1">
        <name>heme b</name>
        <dbReference type="ChEBI" id="CHEBI:60344"/>
    </cofactor>
</comment>
<gene>
    <name evidence="19" type="ORF">NADFUDRAFT_83417</name>
</gene>
<feature type="compositionally biased region" description="Basic and acidic residues" evidence="17">
    <location>
        <begin position="304"/>
        <end position="319"/>
    </location>
</feature>
<keyword evidence="8" id="KW-0479">Metal-binding</keyword>
<feature type="compositionally biased region" description="Polar residues" evidence="17">
    <location>
        <begin position="326"/>
        <end position="337"/>
    </location>
</feature>
<name>A0A1E3PKH5_9ASCO</name>
<evidence type="ECO:0000256" key="9">
    <source>
        <dbReference type="ARBA" id="ARBA00022824"/>
    </source>
</evidence>
<keyword evidence="9 16" id="KW-0256">Endoplasmic reticulum</keyword>
<feature type="domain" description="CRAL-TRIO" evidence="18">
    <location>
        <begin position="112"/>
        <end position="285"/>
    </location>
</feature>
<protein>
    <recommendedName>
        <fullName evidence="4 16">Phosphatidylinositol transfer protein SFH5</fullName>
        <shortName evidence="16">PITP SFH5</shortName>
    </recommendedName>
</protein>
<evidence type="ECO:0000256" key="3">
    <source>
        <dbReference type="ARBA" id="ARBA00006667"/>
    </source>
</evidence>
<dbReference type="GO" id="GO:0008526">
    <property type="term" value="F:phosphatidylinositol transfer activity"/>
    <property type="evidence" value="ECO:0007669"/>
    <property type="project" value="UniProtKB-UniRule"/>
</dbReference>
<evidence type="ECO:0000256" key="11">
    <source>
        <dbReference type="ARBA" id="ARBA00023004"/>
    </source>
</evidence>
<dbReference type="GO" id="GO:0043001">
    <property type="term" value="P:Golgi to plasma membrane protein transport"/>
    <property type="evidence" value="ECO:0007669"/>
    <property type="project" value="TreeGrafter"/>
</dbReference>
<keyword evidence="10 16" id="KW-0492">Microsome</keyword>
<evidence type="ECO:0000256" key="12">
    <source>
        <dbReference type="ARBA" id="ARBA00023055"/>
    </source>
</evidence>
<evidence type="ECO:0000313" key="19">
    <source>
        <dbReference type="EMBL" id="ODQ65452.1"/>
    </source>
</evidence>
<comment type="function">
    <text evidence="15">Non-classical phosphatidylinositol (PtdIns) transfer protein (PITP), which exhibits PtdIns-binding/transfer activity in the absence of detectable PtdCho-binding/transfer activity. Regulates PtdIns(4,5)P2 homeostasis at the plasma membrane. Heme-binding protein that may play a role in organic oxidant-induced stress responses.</text>
</comment>
<comment type="similarity">
    <text evidence="3 16">Belongs to the SFH5 family.</text>
</comment>
<evidence type="ECO:0000256" key="2">
    <source>
        <dbReference type="ARBA" id="ARBA00004406"/>
    </source>
</evidence>
<dbReference type="InterPro" id="IPR036273">
    <property type="entry name" value="CRAL/TRIO_N_dom_sf"/>
</dbReference>
<dbReference type="OrthoDB" id="75724at2759"/>
<organism evidence="19 20">
    <name type="scientific">Nadsonia fulvescens var. elongata DSM 6958</name>
    <dbReference type="NCBI Taxonomy" id="857566"/>
    <lineage>
        <taxon>Eukaryota</taxon>
        <taxon>Fungi</taxon>
        <taxon>Dikarya</taxon>
        <taxon>Ascomycota</taxon>
        <taxon>Saccharomycotina</taxon>
        <taxon>Dipodascomycetes</taxon>
        <taxon>Dipodascales</taxon>
        <taxon>Dipodascales incertae sedis</taxon>
        <taxon>Nadsonia</taxon>
    </lineage>
</organism>
<dbReference type="SUPFAM" id="SSF46938">
    <property type="entry name" value="CRAL/TRIO N-terminal domain"/>
    <property type="match status" value="1"/>
</dbReference>
<comment type="catalytic activity">
    <reaction evidence="14">
        <text>a 1,2-diacyl-sn-glycero-3-phospho-(1D-myo-inositol)(in) = a 1,2-diacyl-sn-glycero-3-phospho-(1D-myo-inositol)(out)</text>
        <dbReference type="Rhea" id="RHEA:38691"/>
        <dbReference type="ChEBI" id="CHEBI:57880"/>
    </reaction>
    <physiologicalReaction direction="left-to-right" evidence="14">
        <dbReference type="Rhea" id="RHEA:38692"/>
    </physiologicalReaction>
</comment>
<evidence type="ECO:0000256" key="17">
    <source>
        <dbReference type="SAM" id="MobiDB-lite"/>
    </source>
</evidence>
<dbReference type="Gene3D" id="3.40.525.10">
    <property type="entry name" value="CRAL-TRIO lipid binding domain"/>
    <property type="match status" value="1"/>
</dbReference>
<comment type="subcellular location">
    <subcellularLocation>
        <location evidence="16">Cytoplasm</location>
    </subcellularLocation>
    <subcellularLocation>
        <location evidence="2 16">Endoplasmic reticulum membrane</location>
        <topology evidence="2 16">Peripheral membrane protein</topology>
    </subcellularLocation>
    <subcellularLocation>
        <location evidence="16">Microsome membrane</location>
        <topology evidence="16">Peripheral membrane protein</topology>
    </subcellularLocation>
</comment>
<dbReference type="InterPro" id="IPR042938">
    <property type="entry name" value="Sfh5"/>
</dbReference>
<dbReference type="GO" id="GO:0032541">
    <property type="term" value="C:cortical endoplasmic reticulum"/>
    <property type="evidence" value="ECO:0007669"/>
    <property type="project" value="TreeGrafter"/>
</dbReference>
<evidence type="ECO:0000256" key="1">
    <source>
        <dbReference type="ARBA" id="ARBA00001970"/>
    </source>
</evidence>
<dbReference type="PANTHER" id="PTHR47669">
    <property type="entry name" value="PHOSPHATIDYLINOSITOL TRANSFER PROTEIN SFH5"/>
    <property type="match status" value="1"/>
</dbReference>